<reference evidence="1" key="2">
    <citation type="journal article" date="2015" name="Fish Shellfish Immunol.">
        <title>Early steps in the European eel (Anguilla anguilla)-Vibrio vulnificus interaction in the gills: Role of the RtxA13 toxin.</title>
        <authorList>
            <person name="Callol A."/>
            <person name="Pajuelo D."/>
            <person name="Ebbesson L."/>
            <person name="Teles M."/>
            <person name="MacKenzie S."/>
            <person name="Amaro C."/>
        </authorList>
    </citation>
    <scope>NUCLEOTIDE SEQUENCE</scope>
</reference>
<reference evidence="1" key="1">
    <citation type="submission" date="2014-11" db="EMBL/GenBank/DDBJ databases">
        <authorList>
            <person name="Amaro Gonzalez C."/>
        </authorList>
    </citation>
    <scope>NUCLEOTIDE SEQUENCE</scope>
</reference>
<accession>A0A0E9QQ98</accession>
<sequence length="52" mass="5835">MYTLSLSKGHPPYQLSLGIKKFRISILFALLSKHCSSARIAATLFRITHCDV</sequence>
<organism evidence="1">
    <name type="scientific">Anguilla anguilla</name>
    <name type="common">European freshwater eel</name>
    <name type="synonym">Muraena anguilla</name>
    <dbReference type="NCBI Taxonomy" id="7936"/>
    <lineage>
        <taxon>Eukaryota</taxon>
        <taxon>Metazoa</taxon>
        <taxon>Chordata</taxon>
        <taxon>Craniata</taxon>
        <taxon>Vertebrata</taxon>
        <taxon>Euteleostomi</taxon>
        <taxon>Actinopterygii</taxon>
        <taxon>Neopterygii</taxon>
        <taxon>Teleostei</taxon>
        <taxon>Anguilliformes</taxon>
        <taxon>Anguillidae</taxon>
        <taxon>Anguilla</taxon>
    </lineage>
</organism>
<evidence type="ECO:0000313" key="1">
    <source>
        <dbReference type="EMBL" id="JAH19121.1"/>
    </source>
</evidence>
<dbReference type="EMBL" id="GBXM01089456">
    <property type="protein sequence ID" value="JAH19121.1"/>
    <property type="molecule type" value="Transcribed_RNA"/>
</dbReference>
<proteinExistence type="predicted"/>
<protein>
    <submittedName>
        <fullName evidence="1">Uncharacterized protein</fullName>
    </submittedName>
</protein>
<name>A0A0E9QQ98_ANGAN</name>
<dbReference type="AlphaFoldDB" id="A0A0E9QQ98"/>